<comment type="caution">
    <text evidence="4">The sequence shown here is derived from an EMBL/GenBank/DDBJ whole genome shotgun (WGS) entry which is preliminary data.</text>
</comment>
<proteinExistence type="predicted"/>
<dbReference type="EMBL" id="RIAR02000001">
    <property type="protein sequence ID" value="NSL85385.1"/>
    <property type="molecule type" value="Genomic_DNA"/>
</dbReference>
<dbReference type="OrthoDB" id="658163at2"/>
<evidence type="ECO:0000313" key="5">
    <source>
        <dbReference type="Proteomes" id="UP000281028"/>
    </source>
</evidence>
<evidence type="ECO:0000259" key="3">
    <source>
        <dbReference type="Pfam" id="PF14257"/>
    </source>
</evidence>
<dbReference type="Proteomes" id="UP000281028">
    <property type="component" value="Unassembled WGS sequence"/>
</dbReference>
<dbReference type="AlphaFoldDB" id="A0A3S1B4J0"/>
<evidence type="ECO:0000256" key="2">
    <source>
        <dbReference type="SAM" id="Phobius"/>
    </source>
</evidence>
<keyword evidence="5" id="KW-1185">Reference proteome</keyword>
<sequence>MRKAYSCLILPVMVLAACGQRHYRSAEDTAHSPEQQAVAAADSTDFSSDISALNSPSRKRVRTADVRCRVQDVFRAASRLEQTVTAVQGIVVESRMKNEAVQQHELPYTSDSVRQVQLYTPTASLTLRVPVGHLDSVVHTLTSMAAFIEYRTLTDQDYTWNYLSNSLKNDKLAPVKKIKPDAGTSSLDIAKFEEEQHEKSVDRSISNMQLLDNVAYSTFTVQLYQPEVADVQVVVNPQQFKRAPFGTEVRTALRDGAVMMRNILLGMLQVWPFWIAVAAGIAAYRRYFAKSR</sequence>
<reference evidence="4" key="1">
    <citation type="submission" date="2020-05" db="EMBL/GenBank/DDBJ databases">
        <title>Chitinophaga laudate sp. nov., isolated from a tropical peat swamp.</title>
        <authorList>
            <person name="Goh C.B.S."/>
            <person name="Lee M.S."/>
            <person name="Parimannan S."/>
            <person name="Pasbakhsh P."/>
            <person name="Yule C.M."/>
            <person name="Rajandas H."/>
            <person name="Loke S."/>
            <person name="Croft L."/>
            <person name="Tan J.B.L."/>
        </authorList>
    </citation>
    <scope>NUCLEOTIDE SEQUENCE</scope>
    <source>
        <strain evidence="4">Mgbs1</strain>
    </source>
</reference>
<keyword evidence="2" id="KW-1133">Transmembrane helix</keyword>
<evidence type="ECO:0000313" key="4">
    <source>
        <dbReference type="EMBL" id="NSL85385.1"/>
    </source>
</evidence>
<protein>
    <submittedName>
        <fullName evidence="4">DUF4349 domain-containing protein</fullName>
    </submittedName>
</protein>
<dbReference type="InterPro" id="IPR025645">
    <property type="entry name" value="DUF4349"/>
</dbReference>
<gene>
    <name evidence="4" type="ORF">ECE50_000980</name>
</gene>
<feature type="domain" description="DUF4349" evidence="3">
    <location>
        <begin position="58"/>
        <end position="284"/>
    </location>
</feature>
<keyword evidence="2" id="KW-0472">Membrane</keyword>
<dbReference type="Pfam" id="PF14257">
    <property type="entry name" value="DUF4349"/>
    <property type="match status" value="1"/>
</dbReference>
<accession>A0A3S1B4J0</accession>
<feature type="transmembrane region" description="Helical" evidence="2">
    <location>
        <begin position="263"/>
        <end position="284"/>
    </location>
</feature>
<name>A0A3S1B4J0_9BACT</name>
<feature type="region of interest" description="Disordered" evidence="1">
    <location>
        <begin position="27"/>
        <end position="52"/>
    </location>
</feature>
<organism evidence="4 5">
    <name type="scientific">Chitinophaga solisilvae</name>
    <dbReference type="NCBI Taxonomy" id="1233460"/>
    <lineage>
        <taxon>Bacteria</taxon>
        <taxon>Pseudomonadati</taxon>
        <taxon>Bacteroidota</taxon>
        <taxon>Chitinophagia</taxon>
        <taxon>Chitinophagales</taxon>
        <taxon>Chitinophagaceae</taxon>
        <taxon>Chitinophaga</taxon>
    </lineage>
</organism>
<evidence type="ECO:0000256" key="1">
    <source>
        <dbReference type="SAM" id="MobiDB-lite"/>
    </source>
</evidence>
<keyword evidence="2" id="KW-0812">Transmembrane</keyword>
<dbReference type="PROSITE" id="PS51257">
    <property type="entry name" value="PROKAR_LIPOPROTEIN"/>
    <property type="match status" value="1"/>
</dbReference>